<dbReference type="AlphaFoldDB" id="A0A9X1VSL5"/>
<dbReference type="SUPFAM" id="SSF49329">
    <property type="entry name" value="Cu,Zn superoxide dismutase-like"/>
    <property type="match status" value="1"/>
</dbReference>
<feature type="domain" description="Superoxide dismutase copper/zinc binding" evidence="5">
    <location>
        <begin position="47"/>
        <end position="174"/>
    </location>
</feature>
<dbReference type="Proteomes" id="UP001139447">
    <property type="component" value="Unassembled WGS sequence"/>
</dbReference>
<comment type="catalytic activity">
    <reaction evidence="2">
        <text>2 superoxide + 2 H(+) = H2O2 + O2</text>
        <dbReference type="Rhea" id="RHEA:20696"/>
        <dbReference type="ChEBI" id="CHEBI:15378"/>
        <dbReference type="ChEBI" id="CHEBI:15379"/>
        <dbReference type="ChEBI" id="CHEBI:16240"/>
        <dbReference type="ChEBI" id="CHEBI:18421"/>
        <dbReference type="EC" id="1.15.1.1"/>
    </reaction>
</comment>
<evidence type="ECO:0000256" key="2">
    <source>
        <dbReference type="RuleBase" id="RU000393"/>
    </source>
</evidence>
<dbReference type="GO" id="GO:0005507">
    <property type="term" value="F:copper ion binding"/>
    <property type="evidence" value="ECO:0007669"/>
    <property type="project" value="InterPro"/>
</dbReference>
<sequence>MKPLSPTLVAALAIALLAAGCAGSGMQAGGPAATSQLQARSGSTAGGTVRFVQHGDHVMVHAEVTGLAPGQQHGFHIHDKGDCSAPDAMSAGGHYNPANTPHGPQNAAHHGGDMPSLQADASGKAVADFHLMGVTVADGPTSIVGRAVIVHKDPDDYKTQPTGNSGARIACGLIVKS</sequence>
<keyword evidence="2" id="KW-0479">Metal-binding</keyword>
<keyword evidence="2" id="KW-0862">Zinc</keyword>
<dbReference type="GO" id="GO:0004784">
    <property type="term" value="F:superoxide dismutase activity"/>
    <property type="evidence" value="ECO:0007669"/>
    <property type="project" value="UniProtKB-EC"/>
</dbReference>
<dbReference type="EMBL" id="JALGBI010000001">
    <property type="protein sequence ID" value="MCJ0762309.1"/>
    <property type="molecule type" value="Genomic_DNA"/>
</dbReference>
<dbReference type="Pfam" id="PF00080">
    <property type="entry name" value="Sod_Cu"/>
    <property type="match status" value="1"/>
</dbReference>
<dbReference type="PRINTS" id="PR00068">
    <property type="entry name" value="CUZNDISMTASE"/>
</dbReference>
<dbReference type="InterPro" id="IPR001424">
    <property type="entry name" value="SOD_Cu_Zn_dom"/>
</dbReference>
<feature type="chain" id="PRO_5040778737" description="Superoxide dismutase [Cu-Zn]" evidence="4">
    <location>
        <begin position="28"/>
        <end position="177"/>
    </location>
</feature>
<evidence type="ECO:0000259" key="5">
    <source>
        <dbReference type="Pfam" id="PF00080"/>
    </source>
</evidence>
<evidence type="ECO:0000313" key="6">
    <source>
        <dbReference type="EMBL" id="MCJ0762309.1"/>
    </source>
</evidence>
<dbReference type="PROSITE" id="PS51257">
    <property type="entry name" value="PROKAR_LIPOPROTEIN"/>
    <property type="match status" value="1"/>
</dbReference>
<proteinExistence type="inferred from homology"/>
<feature type="signal peptide" evidence="4">
    <location>
        <begin position="1"/>
        <end position="27"/>
    </location>
</feature>
<evidence type="ECO:0000256" key="4">
    <source>
        <dbReference type="SAM" id="SignalP"/>
    </source>
</evidence>
<keyword evidence="4" id="KW-0732">Signal</keyword>
<comment type="cofactor">
    <cofactor evidence="2">
        <name>Cu cation</name>
        <dbReference type="ChEBI" id="CHEBI:23378"/>
    </cofactor>
    <text evidence="2">Binds 1 copper ion per subunit.</text>
</comment>
<dbReference type="InterPro" id="IPR024134">
    <property type="entry name" value="SOD_Cu/Zn_/chaperone"/>
</dbReference>
<evidence type="ECO:0000256" key="3">
    <source>
        <dbReference type="SAM" id="MobiDB-lite"/>
    </source>
</evidence>
<protein>
    <recommendedName>
        <fullName evidence="2">Superoxide dismutase [Cu-Zn]</fullName>
        <ecNumber evidence="2">1.15.1.1</ecNumber>
    </recommendedName>
</protein>
<comment type="function">
    <text evidence="2">Destroys radicals which are normally produced within the cells and which are toxic to biological systems.</text>
</comment>
<dbReference type="CDD" id="cd00305">
    <property type="entry name" value="Cu-Zn_Superoxide_Dismutase"/>
    <property type="match status" value="1"/>
</dbReference>
<dbReference type="RefSeq" id="WP_243304440.1">
    <property type="nucleotide sequence ID" value="NZ_JALGBI010000001.1"/>
</dbReference>
<evidence type="ECO:0000313" key="7">
    <source>
        <dbReference type="Proteomes" id="UP001139447"/>
    </source>
</evidence>
<name>A0A9X1VSL5_9BURK</name>
<keyword evidence="7" id="KW-1185">Reference proteome</keyword>
<dbReference type="PROSITE" id="PS00087">
    <property type="entry name" value="SOD_CU_ZN_1"/>
    <property type="match status" value="1"/>
</dbReference>
<reference evidence="6" key="1">
    <citation type="submission" date="2022-03" db="EMBL/GenBank/DDBJ databases">
        <authorList>
            <person name="Woo C.Y."/>
        </authorList>
    </citation>
    <scope>NUCLEOTIDE SEQUENCE</scope>
    <source>
        <strain evidence="6">CYS-02</strain>
    </source>
</reference>
<dbReference type="InterPro" id="IPR018152">
    <property type="entry name" value="SOD_Cu/Zn_BS"/>
</dbReference>
<organism evidence="6 7">
    <name type="scientific">Variovorax terrae</name>
    <dbReference type="NCBI Taxonomy" id="2923278"/>
    <lineage>
        <taxon>Bacteria</taxon>
        <taxon>Pseudomonadati</taxon>
        <taxon>Pseudomonadota</taxon>
        <taxon>Betaproteobacteria</taxon>
        <taxon>Burkholderiales</taxon>
        <taxon>Comamonadaceae</taxon>
        <taxon>Variovorax</taxon>
    </lineage>
</organism>
<gene>
    <name evidence="6" type="ORF">MMF98_03715</name>
</gene>
<dbReference type="PANTHER" id="PTHR10003">
    <property type="entry name" value="SUPEROXIDE DISMUTASE CU-ZN -RELATED"/>
    <property type="match status" value="1"/>
</dbReference>
<dbReference type="Gene3D" id="2.60.40.200">
    <property type="entry name" value="Superoxide dismutase, copper/zinc binding domain"/>
    <property type="match status" value="1"/>
</dbReference>
<keyword evidence="2" id="KW-0560">Oxidoreductase</keyword>
<comment type="caution">
    <text evidence="6">The sequence shown here is derived from an EMBL/GenBank/DDBJ whole genome shotgun (WGS) entry which is preliminary data.</text>
</comment>
<keyword evidence="2" id="KW-0186">Copper</keyword>
<accession>A0A9X1VSL5</accession>
<dbReference type="InterPro" id="IPR036423">
    <property type="entry name" value="SOD-like_Cu/Zn_dom_sf"/>
</dbReference>
<evidence type="ECO:0000256" key="1">
    <source>
        <dbReference type="ARBA" id="ARBA00010457"/>
    </source>
</evidence>
<feature type="region of interest" description="Disordered" evidence="3">
    <location>
        <begin position="86"/>
        <end position="117"/>
    </location>
</feature>
<comment type="cofactor">
    <cofactor evidence="2">
        <name>Zn(2+)</name>
        <dbReference type="ChEBI" id="CHEBI:29105"/>
    </cofactor>
    <text evidence="2">Binds 1 zinc ion per subunit.</text>
</comment>
<dbReference type="EC" id="1.15.1.1" evidence="2"/>
<dbReference type="PROSITE" id="PS00332">
    <property type="entry name" value="SOD_CU_ZN_2"/>
    <property type="match status" value="1"/>
</dbReference>
<comment type="similarity">
    <text evidence="1 2">Belongs to the Cu-Zn superoxide dismutase family.</text>
</comment>